<keyword evidence="1" id="KW-1133">Transmembrane helix</keyword>
<dbReference type="Proteomes" id="UP001607302">
    <property type="component" value="Unassembled WGS sequence"/>
</dbReference>
<feature type="transmembrane region" description="Helical" evidence="1">
    <location>
        <begin position="13"/>
        <end position="33"/>
    </location>
</feature>
<keyword evidence="1" id="KW-0812">Transmembrane</keyword>
<dbReference type="EMBL" id="JAUDFV010000139">
    <property type="protein sequence ID" value="KAL2723854.1"/>
    <property type="molecule type" value="Genomic_DNA"/>
</dbReference>
<proteinExistence type="predicted"/>
<comment type="caution">
    <text evidence="2">The sequence shown here is derived from an EMBL/GenBank/DDBJ whole genome shotgun (WGS) entry which is preliminary data.</text>
</comment>
<dbReference type="AlphaFoldDB" id="A0ABD2AT98"/>
<protein>
    <submittedName>
        <fullName evidence="2">Uncharacterized protein</fullName>
    </submittedName>
</protein>
<evidence type="ECO:0000256" key="1">
    <source>
        <dbReference type="SAM" id="Phobius"/>
    </source>
</evidence>
<organism evidence="2 3">
    <name type="scientific">Vespula squamosa</name>
    <name type="common">Southern yellow jacket</name>
    <name type="synonym">Wasp</name>
    <dbReference type="NCBI Taxonomy" id="30214"/>
    <lineage>
        <taxon>Eukaryota</taxon>
        <taxon>Metazoa</taxon>
        <taxon>Ecdysozoa</taxon>
        <taxon>Arthropoda</taxon>
        <taxon>Hexapoda</taxon>
        <taxon>Insecta</taxon>
        <taxon>Pterygota</taxon>
        <taxon>Neoptera</taxon>
        <taxon>Endopterygota</taxon>
        <taxon>Hymenoptera</taxon>
        <taxon>Apocrita</taxon>
        <taxon>Aculeata</taxon>
        <taxon>Vespoidea</taxon>
        <taxon>Vespidae</taxon>
        <taxon>Vespinae</taxon>
        <taxon>Vespula</taxon>
    </lineage>
</organism>
<reference evidence="2 3" key="1">
    <citation type="journal article" date="2024" name="Ann. Entomol. Soc. Am.">
        <title>Genomic analyses of the southern and eastern yellowjacket wasps (Hymenoptera: Vespidae) reveal evolutionary signatures of social life.</title>
        <authorList>
            <person name="Catto M.A."/>
            <person name="Caine P.B."/>
            <person name="Orr S.E."/>
            <person name="Hunt B.G."/>
            <person name="Goodisman M.A.D."/>
        </authorList>
    </citation>
    <scope>NUCLEOTIDE SEQUENCE [LARGE SCALE GENOMIC DNA]</scope>
    <source>
        <strain evidence="2">233</strain>
        <tissue evidence="2">Head and thorax</tissue>
    </source>
</reference>
<sequence>MTDLCNENSSPDLFTMIVHLTVKSFLTSEILSLKIGKLKMRMICSTLRKLKVIIRVTPTMKMKTS</sequence>
<evidence type="ECO:0000313" key="3">
    <source>
        <dbReference type="Proteomes" id="UP001607302"/>
    </source>
</evidence>
<name>A0ABD2AT98_VESSQ</name>
<gene>
    <name evidence="2" type="ORF">V1478_008367</name>
</gene>
<keyword evidence="1" id="KW-0472">Membrane</keyword>
<accession>A0ABD2AT98</accession>
<evidence type="ECO:0000313" key="2">
    <source>
        <dbReference type="EMBL" id="KAL2723854.1"/>
    </source>
</evidence>
<keyword evidence="3" id="KW-1185">Reference proteome</keyword>